<dbReference type="Gene3D" id="3.30.830.10">
    <property type="entry name" value="Metalloenzyme, LuxS/M16 peptidase-like"/>
    <property type="match status" value="4"/>
</dbReference>
<evidence type="ECO:0000256" key="1">
    <source>
        <dbReference type="ARBA" id="ARBA00007261"/>
    </source>
</evidence>
<dbReference type="Pfam" id="PF05193">
    <property type="entry name" value="Peptidase_M16_C"/>
    <property type="match status" value="2"/>
</dbReference>
<dbReference type="SUPFAM" id="SSF63411">
    <property type="entry name" value="LuxS/MPP-like metallohydrolase"/>
    <property type="match status" value="4"/>
</dbReference>
<evidence type="ECO:0000259" key="2">
    <source>
        <dbReference type="Pfam" id="PF00675"/>
    </source>
</evidence>
<accession>A0A5M3TDC4</accession>
<feature type="domain" description="Peptidase M16 N-terminal" evidence="2">
    <location>
        <begin position="34"/>
        <end position="179"/>
    </location>
</feature>
<proteinExistence type="inferred from homology"/>
<dbReference type="PANTHER" id="PTHR11851:SF49">
    <property type="entry name" value="MITOCHONDRIAL-PROCESSING PEPTIDASE SUBUNIT ALPHA"/>
    <property type="match status" value="1"/>
</dbReference>
<dbReference type="EMBL" id="BIMW01000201">
    <property type="protein sequence ID" value="GCE96587.1"/>
    <property type="molecule type" value="Genomic_DNA"/>
</dbReference>
<protein>
    <submittedName>
        <fullName evidence="4">Peptidase, M16 family protein</fullName>
    </submittedName>
</protein>
<feature type="domain" description="Peptidase M16 N-terminal" evidence="2">
    <location>
        <begin position="505"/>
        <end position="640"/>
    </location>
</feature>
<keyword evidence="5" id="KW-1185">Reference proteome</keyword>
<comment type="similarity">
    <text evidence="1">Belongs to the peptidase M16 family.</text>
</comment>
<dbReference type="InterPro" id="IPR011765">
    <property type="entry name" value="Pept_M16_N"/>
</dbReference>
<dbReference type="InterPro" id="IPR050361">
    <property type="entry name" value="MPP/UQCRC_Complex"/>
</dbReference>
<evidence type="ECO:0000259" key="3">
    <source>
        <dbReference type="Pfam" id="PF05193"/>
    </source>
</evidence>
<reference evidence="4 5" key="1">
    <citation type="journal article" date="2019" name="J Genomics">
        <title>The Draft Genome of a Hydrogen-producing Cyanobacterium, Arthrospira platensis NIES-46.</title>
        <authorList>
            <person name="Suzuki S."/>
            <person name="Yamaguchi H."/>
            <person name="Kawachi M."/>
        </authorList>
    </citation>
    <scope>NUCLEOTIDE SEQUENCE [LARGE SCALE GENOMIC DNA]</scope>
    <source>
        <strain evidence="4 5">NIES-46</strain>
    </source>
</reference>
<sequence length="917" mass="101751">MIATPSFPPNLGTDTTISPSQNVTQTILENGLTVLTKPVHTAPVVTVQVWYKIGSVDEKPGDNGIAHQLEHMMFQGTTTRPIQYGSLLETLGGDFNAFTGYDQTAYHNTVESNALKTVLMLEGDRLKNALISPAQFDQEKGVVISELQGYENSPEYRLNRAVMTAAFPHHPYGLMIGGTKADVENFTVENVRYYYHLNYRPDNAVLIVVGDFDPSSILTTIQEIFGGIANPDEPPTRVQRGQIPSTFPPSILPSNKPIILQEPGAVPFSQVIYPIPAINHDDIPALNILDYILDNGGRSSRIYRELIDSGIATDAGSTVINLSAGGWLEMWGTTTTTKSLNRLDKAWQKMIVKLQQKLVTTEELDRAKTQIIASSILENRDLTSQAMQLGLDWTTTGNYRYSEDYLKAIAQVTAADVQKVAQIYLKPEYRTLGRFEPTQTKTESITDANTVNSTATKLNIHTPRHHRISEPPDPAAISQYLPEIPPAKVHTITPPESFTLDNGMRVLLLADNSTPSISIRGFVKAGEEFDPPGREGLALLTAENLMSGTVSYNGQSLARRLENRGANIEVRTATEGVDISASALSGDWLLVLETLADVLQNPTFPQKWLELIRQQQISELLESEHNPAYVSHRALQKQLYPKDHPLYIYPTQNSLRAISRSDIQNFHRTYYRPDGTVLVVVGDFDSQLMRSQIETQFGSWKNQTTARKNPWPPVSLPAKFVWLQEEIPGLVESVTVMGHPSIDRHDSRYYAALVLNHILGGSTLSSRLGLELRDRHGLTYGVYSWFNCAWGWGSFNIEMQTAPENAALAIEKTLALLKQVQQQGVTPSEVETAKHSLISSDRVALGDPDFLAGIIMWNEIFQFPPTELNQFYQKIDAVTPSLVNQVARELIHPDRLVVVTSKPAIPTASVGRVTTPK</sequence>
<feature type="domain" description="Peptidase M16 C-terminal" evidence="3">
    <location>
        <begin position="185"/>
        <end position="370"/>
    </location>
</feature>
<dbReference type="Pfam" id="PF00675">
    <property type="entry name" value="Peptidase_M16"/>
    <property type="match status" value="2"/>
</dbReference>
<dbReference type="InterPro" id="IPR007863">
    <property type="entry name" value="Peptidase_M16_C"/>
</dbReference>
<name>A0A5M3TDC4_LIMPL</name>
<organism evidence="4 5">
    <name type="scientific">Limnospira platensis NIES-46</name>
    <dbReference type="NCBI Taxonomy" id="1236695"/>
    <lineage>
        <taxon>Bacteria</taxon>
        <taxon>Bacillati</taxon>
        <taxon>Cyanobacteriota</taxon>
        <taxon>Cyanophyceae</taxon>
        <taxon>Oscillatoriophycideae</taxon>
        <taxon>Oscillatoriales</taxon>
        <taxon>Sirenicapillariaceae</taxon>
        <taxon>Limnospira</taxon>
    </lineage>
</organism>
<comment type="caution">
    <text evidence="4">The sequence shown here is derived from an EMBL/GenBank/DDBJ whole genome shotgun (WGS) entry which is preliminary data.</text>
</comment>
<feature type="domain" description="Peptidase M16 C-terminal" evidence="3">
    <location>
        <begin position="658"/>
        <end position="837"/>
    </location>
</feature>
<dbReference type="GeneID" id="301685372"/>
<dbReference type="Proteomes" id="UP000326169">
    <property type="component" value="Unassembled WGS sequence"/>
</dbReference>
<dbReference type="InterPro" id="IPR011249">
    <property type="entry name" value="Metalloenz_LuxS/M16"/>
</dbReference>
<evidence type="ECO:0000313" key="5">
    <source>
        <dbReference type="Proteomes" id="UP000326169"/>
    </source>
</evidence>
<gene>
    <name evidence="4" type="ORF">NIES46_46590</name>
</gene>
<dbReference type="PANTHER" id="PTHR11851">
    <property type="entry name" value="METALLOPROTEASE"/>
    <property type="match status" value="1"/>
</dbReference>
<evidence type="ECO:0000313" key="4">
    <source>
        <dbReference type="EMBL" id="GCE96587.1"/>
    </source>
</evidence>
<dbReference type="RefSeq" id="WP_006616657.1">
    <property type="nucleotide sequence ID" value="NZ_BIMW01000201.1"/>
</dbReference>